<dbReference type="FunFam" id="3.40.640.10:FF:000055">
    <property type="entry name" value="Alanine--glyoxylate aminotransferase 2, mitochondrial"/>
    <property type="match status" value="1"/>
</dbReference>
<dbReference type="GO" id="GO:0047305">
    <property type="term" value="F:(R)-3-amino-2-methylpropionate-pyruvate transaminase activity"/>
    <property type="evidence" value="ECO:0007669"/>
    <property type="project" value="UniProtKB-EC"/>
</dbReference>
<dbReference type="GO" id="GO:0019481">
    <property type="term" value="P:L-alanine catabolic process, by transamination"/>
    <property type="evidence" value="ECO:0007669"/>
    <property type="project" value="TreeGrafter"/>
</dbReference>
<dbReference type="Gene3D" id="3.40.640.10">
    <property type="entry name" value="Type I PLP-dependent aspartate aminotransferase-like (Major domain)"/>
    <property type="match status" value="1"/>
</dbReference>
<dbReference type="InterPro" id="IPR015421">
    <property type="entry name" value="PyrdxlP-dep_Trfase_major"/>
</dbReference>
<dbReference type="InterPro" id="IPR015424">
    <property type="entry name" value="PyrdxlP-dep_Trfase"/>
</dbReference>
<dbReference type="InterPro" id="IPR005814">
    <property type="entry name" value="Aminotrans_3"/>
</dbReference>
<comment type="subcellular location">
    <subcellularLocation>
        <location evidence="2">Mitochondrion</location>
    </subcellularLocation>
</comment>
<evidence type="ECO:0000256" key="28">
    <source>
        <dbReference type="ARBA" id="ARBA00044055"/>
    </source>
</evidence>
<dbReference type="EC" id="2.6.1.18" evidence="28"/>
<evidence type="ECO:0000313" key="41">
    <source>
        <dbReference type="WBParaSite" id="MBELARI_LOCUS21758"/>
    </source>
</evidence>
<evidence type="ECO:0000256" key="25">
    <source>
        <dbReference type="ARBA" id="ARBA00043798"/>
    </source>
</evidence>
<dbReference type="Proteomes" id="UP000887575">
    <property type="component" value="Unassembled WGS sequence"/>
</dbReference>
<evidence type="ECO:0000256" key="5">
    <source>
        <dbReference type="ARBA" id="ARBA00013049"/>
    </source>
</evidence>
<dbReference type="PANTHER" id="PTHR45688:SF3">
    <property type="entry name" value="ALANINE--GLYOXYLATE AMINOTRANSFERASE 2, MITOCHONDRIAL"/>
    <property type="match status" value="1"/>
</dbReference>
<comment type="function">
    <text evidence="38">Multifunctional aminotransferase with a broad substrate specificity. Catalyzes the conversion of glyoxylate to glycine using alanine as the amino donor. Catalyzes metabolism of not L- but the D-isomer of D-beta-aminoisobutyric acid to generate 2-methyl-3-oxopropanoate and alanine. Catalyzes the transfer of the amino group from beta-alanine to pyruvate to yield L-alanine and 3-oxopropanoate. Can metabolize NG-monomethyl-L-arginine (NMMA), asymmetric NG,NG-dimethyl-L-arginine (ADMA) and symmetric NG,N'G-dimethyl-L-arginine (SDMA). ADMA is a potent inhibitor of nitric-oxide (NO) synthase, and this activity provides mechanism through which the kidney regulates blood pressure.</text>
</comment>
<dbReference type="PIRSF" id="PIRSF000521">
    <property type="entry name" value="Transaminase_4ab_Lys_Orn"/>
    <property type="match status" value="1"/>
</dbReference>
<evidence type="ECO:0000256" key="32">
    <source>
        <dbReference type="ARBA" id="ARBA00048264"/>
    </source>
</evidence>
<comment type="catalytic activity">
    <reaction evidence="23">
        <text>N(omega)-methyl-L-arginine + pyruvate = 5-(3-methylguanidino)-2-oxopentanoate + L-alanine</text>
        <dbReference type="Rhea" id="RHEA:77319"/>
        <dbReference type="ChEBI" id="CHEBI:15361"/>
        <dbReference type="ChEBI" id="CHEBI:57972"/>
        <dbReference type="ChEBI" id="CHEBI:114953"/>
        <dbReference type="ChEBI" id="CHEBI:197314"/>
    </reaction>
</comment>
<dbReference type="Gene3D" id="3.90.1150.10">
    <property type="entry name" value="Aspartate Aminotransferase, domain 1"/>
    <property type="match status" value="1"/>
</dbReference>
<evidence type="ECO:0000256" key="21">
    <source>
        <dbReference type="ARBA" id="ARBA00043749"/>
    </source>
</evidence>
<comment type="catalytic activity">
    <reaction evidence="31">
        <text>N(omega),N(omega)-dimethyl-L-arginine + glyoxylate = 5-(3,3-dimethylguanidino)-2-oxopentanoate + glycine</text>
        <dbReference type="Rhea" id="RHEA:77311"/>
        <dbReference type="ChEBI" id="CHEBI:36655"/>
        <dbReference type="ChEBI" id="CHEBI:57305"/>
        <dbReference type="ChEBI" id="CHEBI:58326"/>
        <dbReference type="ChEBI" id="CHEBI:197301"/>
    </reaction>
</comment>
<evidence type="ECO:0000256" key="38">
    <source>
        <dbReference type="ARBA" id="ARBA00058068"/>
    </source>
</evidence>
<dbReference type="GO" id="GO:0008453">
    <property type="term" value="F:alanine-glyoxylate transaminase activity"/>
    <property type="evidence" value="ECO:0007669"/>
    <property type="project" value="UniProtKB-EC"/>
</dbReference>
<evidence type="ECO:0000256" key="17">
    <source>
        <dbReference type="ARBA" id="ARBA00042669"/>
    </source>
</evidence>
<evidence type="ECO:0000256" key="15">
    <source>
        <dbReference type="ARBA" id="ARBA00041845"/>
    </source>
</evidence>
<evidence type="ECO:0000256" key="2">
    <source>
        <dbReference type="ARBA" id="ARBA00004173"/>
    </source>
</evidence>
<evidence type="ECO:0000256" key="31">
    <source>
        <dbReference type="ARBA" id="ARBA00047892"/>
    </source>
</evidence>
<evidence type="ECO:0000256" key="12">
    <source>
        <dbReference type="ARBA" id="ARBA00039130"/>
    </source>
</evidence>
<comment type="catalytic activity">
    <reaction evidence="18">
        <text>N(omega),N(omega)-dimethyl-L-arginine + pyruvate = 5-(3,3-dimethylguanidino)-2-oxopentanoate + L-alanine</text>
        <dbReference type="Rhea" id="RHEA:77303"/>
        <dbReference type="ChEBI" id="CHEBI:15361"/>
        <dbReference type="ChEBI" id="CHEBI:57972"/>
        <dbReference type="ChEBI" id="CHEBI:58326"/>
        <dbReference type="ChEBI" id="CHEBI:197301"/>
    </reaction>
</comment>
<dbReference type="InterPro" id="IPR015422">
    <property type="entry name" value="PyrdxlP-dep_Trfase_small"/>
</dbReference>
<dbReference type="GO" id="GO:0016223">
    <property type="term" value="F:beta-alanine:pyruvate transaminase activity"/>
    <property type="evidence" value="ECO:0007669"/>
    <property type="project" value="UniProtKB-EC"/>
</dbReference>
<keyword evidence="10" id="KW-0496">Mitochondrion</keyword>
<dbReference type="InterPro" id="IPR049704">
    <property type="entry name" value="Aminotrans_3_PPA_site"/>
</dbReference>
<comment type="catalytic activity">
    <reaction evidence="19">
        <text>(2S)-2-aminobutanoate + glyoxylate = 2-oxobutanoate + glycine</text>
        <dbReference type="Rhea" id="RHEA:77339"/>
        <dbReference type="ChEBI" id="CHEBI:16763"/>
        <dbReference type="ChEBI" id="CHEBI:36655"/>
        <dbReference type="ChEBI" id="CHEBI:57305"/>
        <dbReference type="ChEBI" id="CHEBI:74359"/>
    </reaction>
</comment>
<dbReference type="Pfam" id="PF00202">
    <property type="entry name" value="Aminotran_3"/>
    <property type="match status" value="1"/>
</dbReference>
<sequence length="443" mass="48282">MQRVQQLRSHLPKSLVTFYKNQLVITRGERQFLYDADGKKYLDMFGGIVTVSVGHAHPKVNAALKKQADQLWHTTSIYHTVPVYEYAKHLTSTLPEHLKVCFFVNSGSEANDLALALARVHTGRFDVLTMRNAYHGMTQTIFGATNLGTWKQPMPSGFGILKAMNADPYAGPWGGKNCRDSPCQPRRDCDCTQGQCKASDKYVDQFLETLKFDFPVSSGPAAYLVESVQGVGGTTQFPKGFLKRAFDAVQTRGGLCISDEVQTGFGRLGSHFWGFETHGVKPDIVTMAKGIGNGFPMGAVVTTQEIADSFGKALYFNTYGGNPLASSVGKAVLEVIEEEGLQQNCAKVGTHFMKEIERIGSKFIGDIRGKGLMLGIELIDEDGKPMPAARTGDIFEGIKDRGVLVGKGGINGNVLRIKPPMCITETDADRCVQAIAEALKNGK</sequence>
<evidence type="ECO:0000256" key="29">
    <source>
        <dbReference type="ARBA" id="ARBA00044257"/>
    </source>
</evidence>
<evidence type="ECO:0000256" key="27">
    <source>
        <dbReference type="ARBA" id="ARBA00043826"/>
    </source>
</evidence>
<reference evidence="41" key="1">
    <citation type="submission" date="2024-02" db="UniProtKB">
        <authorList>
            <consortium name="WormBaseParasite"/>
        </authorList>
    </citation>
    <scope>IDENTIFICATION</scope>
</reference>
<comment type="catalytic activity">
    <reaction evidence="37">
        <text>N(omega),N('omega)-dimethyl-L-arginine + glyoxylate = 5-(3,3'-dimethylguanidino)-2-oxopentanoate + glycine</text>
        <dbReference type="Rhea" id="RHEA:77315"/>
        <dbReference type="ChEBI" id="CHEBI:36655"/>
        <dbReference type="ChEBI" id="CHEBI:57305"/>
        <dbReference type="ChEBI" id="CHEBI:197308"/>
        <dbReference type="ChEBI" id="CHEBI:197310"/>
    </reaction>
</comment>
<keyword evidence="40" id="KW-1185">Reference proteome</keyword>
<evidence type="ECO:0000256" key="20">
    <source>
        <dbReference type="ARBA" id="ARBA00043726"/>
    </source>
</evidence>
<evidence type="ECO:0000256" key="14">
    <source>
        <dbReference type="ARBA" id="ARBA00041662"/>
    </source>
</evidence>
<comment type="catalytic activity">
    <reaction evidence="21">
        <text>N(omega),N(omega)-dimethyl-L-arginine + oxaloacetate = 5-(3,3-dimethylguanidino)-2-oxopentanoate + L-aspartate</text>
        <dbReference type="Rhea" id="RHEA:77343"/>
        <dbReference type="ChEBI" id="CHEBI:16452"/>
        <dbReference type="ChEBI" id="CHEBI:29991"/>
        <dbReference type="ChEBI" id="CHEBI:58326"/>
        <dbReference type="ChEBI" id="CHEBI:197301"/>
    </reaction>
</comment>
<organism evidence="40 41">
    <name type="scientific">Mesorhabditis belari</name>
    <dbReference type="NCBI Taxonomy" id="2138241"/>
    <lineage>
        <taxon>Eukaryota</taxon>
        <taxon>Metazoa</taxon>
        <taxon>Ecdysozoa</taxon>
        <taxon>Nematoda</taxon>
        <taxon>Chromadorea</taxon>
        <taxon>Rhabditida</taxon>
        <taxon>Rhabditina</taxon>
        <taxon>Rhabditomorpha</taxon>
        <taxon>Rhabditoidea</taxon>
        <taxon>Rhabditidae</taxon>
        <taxon>Mesorhabditinae</taxon>
        <taxon>Mesorhabditis</taxon>
    </lineage>
</organism>
<evidence type="ECO:0000256" key="13">
    <source>
        <dbReference type="ARBA" id="ARBA00039862"/>
    </source>
</evidence>
<evidence type="ECO:0000256" key="24">
    <source>
        <dbReference type="ARBA" id="ARBA00043777"/>
    </source>
</evidence>
<keyword evidence="7" id="KW-0808">Transferase</keyword>
<comment type="catalytic activity">
    <reaction evidence="22">
        <text>2-oxobutanoate + L-alanine = (2S)-2-aminobutanoate + pyruvate</text>
        <dbReference type="Rhea" id="RHEA:77355"/>
        <dbReference type="ChEBI" id="CHEBI:15361"/>
        <dbReference type="ChEBI" id="CHEBI:16763"/>
        <dbReference type="ChEBI" id="CHEBI:57972"/>
        <dbReference type="ChEBI" id="CHEBI:74359"/>
        <dbReference type="EC" id="2.6.1.44"/>
    </reaction>
</comment>
<evidence type="ECO:0000256" key="9">
    <source>
        <dbReference type="ARBA" id="ARBA00022946"/>
    </source>
</evidence>
<keyword evidence="9" id="KW-0809">Transit peptide</keyword>
<dbReference type="PANTHER" id="PTHR45688">
    <property type="match status" value="1"/>
</dbReference>
<dbReference type="GO" id="GO:0009436">
    <property type="term" value="P:glyoxylate catabolic process"/>
    <property type="evidence" value="ECO:0007669"/>
    <property type="project" value="TreeGrafter"/>
</dbReference>
<dbReference type="EC" id="2.6.1.40" evidence="12"/>
<comment type="catalytic activity">
    <reaction evidence="35">
        <text>N(omega)-methyl-L-arginine + glyoxylate = 5-(3-methylguanidino)-2-oxopentanoate + glycine</text>
        <dbReference type="Rhea" id="RHEA:77323"/>
        <dbReference type="ChEBI" id="CHEBI:36655"/>
        <dbReference type="ChEBI" id="CHEBI:57305"/>
        <dbReference type="ChEBI" id="CHEBI:114953"/>
        <dbReference type="ChEBI" id="CHEBI:197314"/>
    </reaction>
</comment>
<dbReference type="AlphaFoldDB" id="A0AAF3J7W1"/>
<evidence type="ECO:0000256" key="11">
    <source>
        <dbReference type="ARBA" id="ARBA00033660"/>
    </source>
</evidence>
<evidence type="ECO:0000256" key="16">
    <source>
        <dbReference type="ARBA" id="ARBA00042611"/>
    </source>
</evidence>
<evidence type="ECO:0000256" key="7">
    <source>
        <dbReference type="ARBA" id="ARBA00022679"/>
    </source>
</evidence>
<evidence type="ECO:0000256" key="33">
    <source>
        <dbReference type="ARBA" id="ARBA00048500"/>
    </source>
</evidence>
<dbReference type="GO" id="GO:0030170">
    <property type="term" value="F:pyridoxal phosphate binding"/>
    <property type="evidence" value="ECO:0007669"/>
    <property type="project" value="InterPro"/>
</dbReference>
<keyword evidence="6" id="KW-0032">Aminotransferase</keyword>
<name>A0AAF3J7W1_9BILA</name>
<comment type="catalytic activity">
    <reaction evidence="33">
        <text>2-oxohexanoate + N(omega),N(omega)-dimethyl-L-arginine = L-2-aminohexanoate + 5-(3,3-dimethylguanidino)-2-oxopentanoate</text>
        <dbReference type="Rhea" id="RHEA:77363"/>
        <dbReference type="ChEBI" id="CHEBI:35177"/>
        <dbReference type="ChEBI" id="CHEBI:58326"/>
        <dbReference type="ChEBI" id="CHEBI:58455"/>
        <dbReference type="ChEBI" id="CHEBI:197301"/>
    </reaction>
</comment>
<dbReference type="PROSITE" id="PS00600">
    <property type="entry name" value="AA_TRANSFER_CLASS_3"/>
    <property type="match status" value="1"/>
</dbReference>
<evidence type="ECO:0000256" key="37">
    <source>
        <dbReference type="ARBA" id="ARBA00049480"/>
    </source>
</evidence>
<dbReference type="CDD" id="cd00610">
    <property type="entry name" value="OAT_like"/>
    <property type="match status" value="1"/>
</dbReference>
<comment type="subunit">
    <text evidence="4">Homotetramer.</text>
</comment>
<comment type="catalytic activity">
    <reaction evidence="27">
        <text>2-oxopentanoate + N(omega),N(omega)-dimethyl-L-arginine = 5-(3,3-dimethylguanidino)-2-oxopentanoate + L-2-aminopentanoate</text>
        <dbReference type="Rhea" id="RHEA:77359"/>
        <dbReference type="ChEBI" id="CHEBI:28644"/>
        <dbReference type="ChEBI" id="CHEBI:58326"/>
        <dbReference type="ChEBI" id="CHEBI:58441"/>
        <dbReference type="ChEBI" id="CHEBI:197301"/>
    </reaction>
</comment>
<comment type="catalytic activity">
    <reaction evidence="36">
        <text>oxaloacetate + L-alanine = L-aspartate + pyruvate</text>
        <dbReference type="Rhea" id="RHEA:77347"/>
        <dbReference type="ChEBI" id="CHEBI:15361"/>
        <dbReference type="ChEBI" id="CHEBI:16452"/>
        <dbReference type="ChEBI" id="CHEBI:29991"/>
        <dbReference type="ChEBI" id="CHEBI:57972"/>
    </reaction>
</comment>
<evidence type="ECO:0000256" key="34">
    <source>
        <dbReference type="ARBA" id="ARBA00048560"/>
    </source>
</evidence>
<evidence type="ECO:0000256" key="30">
    <source>
        <dbReference type="ARBA" id="ARBA00044258"/>
    </source>
</evidence>
<evidence type="ECO:0000256" key="36">
    <source>
        <dbReference type="ARBA" id="ARBA00048916"/>
    </source>
</evidence>
<evidence type="ECO:0000256" key="3">
    <source>
        <dbReference type="ARBA" id="ARBA00008954"/>
    </source>
</evidence>
<proteinExistence type="inferred from homology"/>
<accession>A0AAF3J7W1</accession>
<dbReference type="EC" id="2.6.1.44" evidence="5"/>
<comment type="catalytic activity">
    <reaction evidence="32">
        <text>L-ornithine + glyoxylate = 5-amino-2-oxopentanoate + glycine</text>
        <dbReference type="Rhea" id="RHEA:77331"/>
        <dbReference type="ChEBI" id="CHEBI:36655"/>
        <dbReference type="ChEBI" id="CHEBI:46911"/>
        <dbReference type="ChEBI" id="CHEBI:57305"/>
        <dbReference type="ChEBI" id="CHEBI:58802"/>
    </reaction>
</comment>
<evidence type="ECO:0000256" key="23">
    <source>
        <dbReference type="ARBA" id="ARBA00043758"/>
    </source>
</evidence>
<evidence type="ECO:0000256" key="18">
    <source>
        <dbReference type="ARBA" id="ARBA00043669"/>
    </source>
</evidence>
<protein>
    <recommendedName>
        <fullName evidence="13">Alanine--glyoxylate aminotransferase 2, mitochondrial</fullName>
        <ecNumber evidence="28">2.6.1.18</ecNumber>
        <ecNumber evidence="12">2.6.1.40</ecNumber>
        <ecNumber evidence="5">2.6.1.44</ecNumber>
    </recommendedName>
    <alternativeName>
        <fullName evidence="14">(R)-3-amino-2-methylpropionate--pyruvate transaminase</fullName>
    </alternativeName>
    <alternativeName>
        <fullName evidence="16">Beta-ALAAT II</fullName>
    </alternativeName>
    <alternativeName>
        <fullName evidence="17">Beta-alanine-pyruvate aminotransferase</fullName>
    </alternativeName>
    <alternativeName>
        <fullName evidence="30">D-3-aminoisobutyrate-pyruvate aminotransferase</fullName>
    </alternativeName>
    <alternativeName>
        <fullName evidence="15">D-AIBAT</fullName>
    </alternativeName>
    <alternativeName>
        <fullName evidence="29">D-beta-aminoisobutyrate-pyruvate aminotransferase</fullName>
    </alternativeName>
</protein>
<evidence type="ECO:0000256" key="1">
    <source>
        <dbReference type="ARBA" id="ARBA00001933"/>
    </source>
</evidence>
<evidence type="ECO:0000313" key="40">
    <source>
        <dbReference type="Proteomes" id="UP000887575"/>
    </source>
</evidence>
<comment type="cofactor">
    <cofactor evidence="1">
        <name>pyridoxal 5'-phosphate</name>
        <dbReference type="ChEBI" id="CHEBI:597326"/>
    </cofactor>
</comment>
<dbReference type="GO" id="GO:0005739">
    <property type="term" value="C:mitochondrion"/>
    <property type="evidence" value="ECO:0007669"/>
    <property type="project" value="UniProtKB-SubCell"/>
</dbReference>
<comment type="catalytic activity">
    <reaction evidence="25">
        <text>N(omega),N('omega)-dimethyl-L-arginine + pyruvate = 5-(3,3'-dimethylguanidino)-2-oxopentanoate + L-alanine</text>
        <dbReference type="Rhea" id="RHEA:77307"/>
        <dbReference type="ChEBI" id="CHEBI:15361"/>
        <dbReference type="ChEBI" id="CHEBI:57972"/>
        <dbReference type="ChEBI" id="CHEBI:197308"/>
        <dbReference type="ChEBI" id="CHEBI:197310"/>
    </reaction>
</comment>
<dbReference type="SUPFAM" id="SSF53383">
    <property type="entry name" value="PLP-dependent transferases"/>
    <property type="match status" value="1"/>
</dbReference>
<evidence type="ECO:0000256" key="35">
    <source>
        <dbReference type="ARBA" id="ARBA00048760"/>
    </source>
</evidence>
<evidence type="ECO:0000256" key="10">
    <source>
        <dbReference type="ARBA" id="ARBA00023128"/>
    </source>
</evidence>
<evidence type="ECO:0000256" key="4">
    <source>
        <dbReference type="ARBA" id="ARBA00011881"/>
    </source>
</evidence>
<keyword evidence="8 39" id="KW-0663">Pyridoxal phosphate</keyword>
<evidence type="ECO:0000256" key="8">
    <source>
        <dbReference type="ARBA" id="ARBA00022898"/>
    </source>
</evidence>
<comment type="catalytic activity">
    <reaction evidence="24">
        <text>L-ornithine + pyruvate = 5-amino-2-oxopentanoate + L-alanine</text>
        <dbReference type="Rhea" id="RHEA:77327"/>
        <dbReference type="ChEBI" id="CHEBI:15361"/>
        <dbReference type="ChEBI" id="CHEBI:46911"/>
        <dbReference type="ChEBI" id="CHEBI:57972"/>
        <dbReference type="ChEBI" id="CHEBI:58802"/>
    </reaction>
</comment>
<comment type="catalytic activity">
    <reaction evidence="26">
        <text>3-oxopropanoate + L-alanine = beta-alanine + pyruvate</text>
        <dbReference type="Rhea" id="RHEA:14077"/>
        <dbReference type="ChEBI" id="CHEBI:15361"/>
        <dbReference type="ChEBI" id="CHEBI:33190"/>
        <dbReference type="ChEBI" id="CHEBI:57966"/>
        <dbReference type="ChEBI" id="CHEBI:57972"/>
        <dbReference type="EC" id="2.6.1.18"/>
    </reaction>
    <physiologicalReaction direction="right-to-left" evidence="26">
        <dbReference type="Rhea" id="RHEA:14079"/>
    </physiologicalReaction>
</comment>
<evidence type="ECO:0000256" key="39">
    <source>
        <dbReference type="RuleBase" id="RU003560"/>
    </source>
</evidence>
<comment type="catalytic activity">
    <reaction evidence="34">
        <text>N(omega),N(omega)-dimethyl-L-arginine + 2-oxobutanoate = 5-(3,3-dimethylguanidino)-2-oxopentanoate + (2S)-2-aminobutanoate</text>
        <dbReference type="Rhea" id="RHEA:77351"/>
        <dbReference type="ChEBI" id="CHEBI:16763"/>
        <dbReference type="ChEBI" id="CHEBI:58326"/>
        <dbReference type="ChEBI" id="CHEBI:74359"/>
        <dbReference type="ChEBI" id="CHEBI:197301"/>
    </reaction>
</comment>
<comment type="catalytic activity">
    <reaction evidence="20">
        <text>(R)-3-amino-2-methylpropanoate + pyruvate = 2-methyl-3-oxopropanoate + L-alanine</text>
        <dbReference type="Rhea" id="RHEA:18393"/>
        <dbReference type="ChEBI" id="CHEBI:15361"/>
        <dbReference type="ChEBI" id="CHEBI:57700"/>
        <dbReference type="ChEBI" id="CHEBI:57731"/>
        <dbReference type="ChEBI" id="CHEBI:57972"/>
        <dbReference type="EC" id="2.6.1.40"/>
    </reaction>
    <physiologicalReaction direction="left-to-right" evidence="20">
        <dbReference type="Rhea" id="RHEA:18394"/>
    </physiologicalReaction>
</comment>
<evidence type="ECO:0000256" key="6">
    <source>
        <dbReference type="ARBA" id="ARBA00022576"/>
    </source>
</evidence>
<evidence type="ECO:0000256" key="22">
    <source>
        <dbReference type="ARBA" id="ARBA00043751"/>
    </source>
</evidence>
<comment type="catalytic activity">
    <reaction evidence="11">
        <text>glyoxylate + L-alanine = glycine + pyruvate</text>
        <dbReference type="Rhea" id="RHEA:24248"/>
        <dbReference type="ChEBI" id="CHEBI:15361"/>
        <dbReference type="ChEBI" id="CHEBI:36655"/>
        <dbReference type="ChEBI" id="CHEBI:57305"/>
        <dbReference type="ChEBI" id="CHEBI:57972"/>
        <dbReference type="EC" id="2.6.1.44"/>
    </reaction>
    <physiologicalReaction direction="left-to-right" evidence="11">
        <dbReference type="Rhea" id="RHEA:24249"/>
    </physiologicalReaction>
</comment>
<comment type="similarity">
    <text evidence="3 39">Belongs to the class-III pyridoxal-phosphate-dependent aminotransferase family.</text>
</comment>
<dbReference type="WBParaSite" id="MBELARI_LOCUS21758">
    <property type="protein sequence ID" value="MBELARI_LOCUS21758"/>
    <property type="gene ID" value="MBELARI_LOCUS21758"/>
</dbReference>
<evidence type="ECO:0000256" key="19">
    <source>
        <dbReference type="ARBA" id="ARBA00043679"/>
    </source>
</evidence>
<evidence type="ECO:0000256" key="26">
    <source>
        <dbReference type="ARBA" id="ARBA00043825"/>
    </source>
</evidence>